<feature type="domain" description="BD-FAE-like" evidence="2">
    <location>
        <begin position="92"/>
        <end position="249"/>
    </location>
</feature>
<dbReference type="GO" id="GO:0016787">
    <property type="term" value="F:hydrolase activity"/>
    <property type="evidence" value="ECO:0007669"/>
    <property type="project" value="UniProtKB-KW"/>
</dbReference>
<dbReference type="PANTHER" id="PTHR48081">
    <property type="entry name" value="AB HYDROLASE SUPERFAMILY PROTEIN C4A8.06C"/>
    <property type="match status" value="1"/>
</dbReference>
<keyword evidence="1 3" id="KW-0378">Hydrolase</keyword>
<evidence type="ECO:0000256" key="1">
    <source>
        <dbReference type="ARBA" id="ARBA00022801"/>
    </source>
</evidence>
<dbReference type="OrthoDB" id="9794725at2"/>
<dbReference type="InterPro" id="IPR029058">
    <property type="entry name" value="AB_hydrolase_fold"/>
</dbReference>
<dbReference type="AlphaFoldDB" id="A0A5M9I0U8"/>
<sequence>MKIEKFQLFEDREKVTLTTYIQEDSDEILKGGRRPLVLVCPGGAYMFCSDREAEPVALRFAAMGYHAAVLRYSVYSNSGIDFPNPRKSPAYEKSVVPGPMREIGSAILKIREHADEWLVDMDRIILTGYSAGANNCALYCVNWDKPVITDYLGVDREMIRPAAAVLGYGVYDYPAMEKSLIKIGDKGRISANEGFYLAALGTPEPSESDKIAGSPAYHVSENTPPMFLWTTRQDNVVPVQQTIIMANALTEYDIPFEMHVFSRGMHGLSLASQATSQAKEQNMAEIAQWPAMAQRWLEEMFPFDVPDVCPVWVMPED</sequence>
<proteinExistence type="predicted"/>
<dbReference type="SUPFAM" id="SSF53474">
    <property type="entry name" value="alpha/beta-Hydrolases"/>
    <property type="match status" value="1"/>
</dbReference>
<reference evidence="3" key="1">
    <citation type="submission" date="2019-07" db="EMBL/GenBank/DDBJ databases">
        <authorList>
            <person name="Wongkuna S."/>
            <person name="Scaria J."/>
        </authorList>
    </citation>
    <scope>NUCLEOTIDE SEQUENCE [LARGE SCALE GENOMIC DNA]</scope>
    <source>
        <strain evidence="3">SW178</strain>
    </source>
</reference>
<evidence type="ECO:0000313" key="3">
    <source>
        <dbReference type="EMBL" id="KAA8500815.1"/>
    </source>
</evidence>
<dbReference type="Gene3D" id="3.40.50.1820">
    <property type="entry name" value="alpha/beta hydrolase"/>
    <property type="match status" value="1"/>
</dbReference>
<organism evidence="3 4">
    <name type="scientific">Mediterraneibacter catenae</name>
    <dbReference type="NCBI Taxonomy" id="2594882"/>
    <lineage>
        <taxon>Bacteria</taxon>
        <taxon>Bacillati</taxon>
        <taxon>Bacillota</taxon>
        <taxon>Clostridia</taxon>
        <taxon>Lachnospirales</taxon>
        <taxon>Lachnospiraceae</taxon>
        <taxon>Mediterraneibacter</taxon>
    </lineage>
</organism>
<name>A0A5M9I0U8_9FIRM</name>
<protein>
    <submittedName>
        <fullName evidence="3">Alpha/beta hydrolase</fullName>
    </submittedName>
</protein>
<dbReference type="RefSeq" id="WP_150311246.1">
    <property type="nucleotide sequence ID" value="NZ_VMSO01000016.1"/>
</dbReference>
<accession>A0A5M9I0U8</accession>
<comment type="caution">
    <text evidence="3">The sequence shown here is derived from an EMBL/GenBank/DDBJ whole genome shotgun (WGS) entry which is preliminary data.</text>
</comment>
<evidence type="ECO:0000313" key="4">
    <source>
        <dbReference type="Proteomes" id="UP000322025"/>
    </source>
</evidence>
<keyword evidence="4" id="KW-1185">Reference proteome</keyword>
<dbReference type="PANTHER" id="PTHR48081:SF6">
    <property type="entry name" value="PEPTIDASE S9 PROLYL OLIGOPEPTIDASE CATALYTIC DOMAIN-CONTAINING PROTEIN"/>
    <property type="match status" value="1"/>
</dbReference>
<dbReference type="EMBL" id="VMSO01000016">
    <property type="protein sequence ID" value="KAA8500815.1"/>
    <property type="molecule type" value="Genomic_DNA"/>
</dbReference>
<dbReference type="InterPro" id="IPR050300">
    <property type="entry name" value="GDXG_lipolytic_enzyme"/>
</dbReference>
<dbReference type="Pfam" id="PF20434">
    <property type="entry name" value="BD-FAE"/>
    <property type="match status" value="1"/>
</dbReference>
<dbReference type="InterPro" id="IPR049492">
    <property type="entry name" value="BD-FAE-like_dom"/>
</dbReference>
<dbReference type="Proteomes" id="UP000322025">
    <property type="component" value="Unassembled WGS sequence"/>
</dbReference>
<evidence type="ECO:0000259" key="2">
    <source>
        <dbReference type="Pfam" id="PF20434"/>
    </source>
</evidence>
<gene>
    <name evidence="3" type="ORF">FNY66_11580</name>
</gene>